<evidence type="ECO:0000313" key="3">
    <source>
        <dbReference type="Proteomes" id="UP000289152"/>
    </source>
</evidence>
<feature type="region of interest" description="Disordered" evidence="1">
    <location>
        <begin position="1"/>
        <end position="22"/>
    </location>
</feature>
<reference evidence="2 3" key="1">
    <citation type="submission" date="2016-06" db="EMBL/GenBank/DDBJ databases">
        <title>Evolution of pathogenesis and genome organization in the Tremellales.</title>
        <authorList>
            <person name="Cuomo C."/>
            <person name="Litvintseva A."/>
            <person name="Heitman J."/>
            <person name="Chen Y."/>
            <person name="Sun S."/>
            <person name="Springer D."/>
            <person name="Dromer F."/>
            <person name="Young S."/>
            <person name="Zeng Q."/>
            <person name="Chapman S."/>
            <person name="Gujja S."/>
            <person name="Saif S."/>
            <person name="Birren B."/>
        </authorList>
    </citation>
    <scope>NUCLEOTIDE SEQUENCE [LARGE SCALE GENOMIC DNA]</scope>
    <source>
        <strain evidence="2 3">ATCC 28783</strain>
    </source>
</reference>
<sequence length="113" mass="12517">RKSQETSAAEEAAQREAEALDEKTEVLTHECLQLTESNKSLQQTVDKLRKEESELGKQEAALFGPYVIACQVAQQPISPILPQVGEYRDCSTQTEEATPVPQPIFLVNGVPMF</sequence>
<feature type="compositionally biased region" description="Low complexity" evidence="1">
    <location>
        <begin position="1"/>
        <end position="11"/>
    </location>
</feature>
<evidence type="ECO:0000313" key="2">
    <source>
        <dbReference type="EMBL" id="RXK36332.1"/>
    </source>
</evidence>
<gene>
    <name evidence="2" type="ORF">M231_06369</name>
</gene>
<protein>
    <submittedName>
        <fullName evidence="2">Uncharacterized protein</fullName>
    </submittedName>
</protein>
<dbReference type="AlphaFoldDB" id="A0A4Q1BBX4"/>
<comment type="caution">
    <text evidence="2">The sequence shown here is derived from an EMBL/GenBank/DDBJ whole genome shotgun (WGS) entry which is preliminary data.</text>
</comment>
<feature type="compositionally biased region" description="Basic and acidic residues" evidence="1">
    <location>
        <begin position="12"/>
        <end position="22"/>
    </location>
</feature>
<name>A0A4Q1BBX4_TREME</name>
<feature type="non-terminal residue" evidence="2">
    <location>
        <position position="1"/>
    </location>
</feature>
<dbReference type="Proteomes" id="UP000289152">
    <property type="component" value="Unassembled WGS sequence"/>
</dbReference>
<dbReference type="InParanoid" id="A0A4Q1BBX4"/>
<organism evidence="2 3">
    <name type="scientific">Tremella mesenterica</name>
    <name type="common">Jelly fungus</name>
    <dbReference type="NCBI Taxonomy" id="5217"/>
    <lineage>
        <taxon>Eukaryota</taxon>
        <taxon>Fungi</taxon>
        <taxon>Dikarya</taxon>
        <taxon>Basidiomycota</taxon>
        <taxon>Agaricomycotina</taxon>
        <taxon>Tremellomycetes</taxon>
        <taxon>Tremellales</taxon>
        <taxon>Tremellaceae</taxon>
        <taxon>Tremella</taxon>
    </lineage>
</organism>
<evidence type="ECO:0000256" key="1">
    <source>
        <dbReference type="SAM" id="MobiDB-lite"/>
    </source>
</evidence>
<accession>A0A4Q1BBX4</accession>
<dbReference type="EMBL" id="SDIL01000100">
    <property type="protein sequence ID" value="RXK36332.1"/>
    <property type="molecule type" value="Genomic_DNA"/>
</dbReference>
<keyword evidence="3" id="KW-1185">Reference proteome</keyword>
<proteinExistence type="predicted"/>
<dbReference type="VEuPathDB" id="FungiDB:TREMEDRAFT_60652"/>